<evidence type="ECO:0000256" key="6">
    <source>
        <dbReference type="ARBA" id="ARBA00022989"/>
    </source>
</evidence>
<evidence type="ECO:0000256" key="4">
    <source>
        <dbReference type="ARBA" id="ARBA00022475"/>
    </source>
</evidence>
<evidence type="ECO:0000256" key="10">
    <source>
        <dbReference type="RuleBase" id="RU363032"/>
    </source>
</evidence>
<evidence type="ECO:0000313" key="12">
    <source>
        <dbReference type="EMBL" id="MFL9876954.1"/>
    </source>
</evidence>
<evidence type="ECO:0000256" key="2">
    <source>
        <dbReference type="ARBA" id="ARBA00010072"/>
    </source>
</evidence>
<keyword evidence="3 10" id="KW-0813">Transport</keyword>
<feature type="transmembrane region" description="Helical" evidence="10">
    <location>
        <begin position="26"/>
        <end position="47"/>
    </location>
</feature>
<dbReference type="Gene3D" id="1.10.3720.10">
    <property type="entry name" value="MetI-like"/>
    <property type="match status" value="1"/>
</dbReference>
<dbReference type="SUPFAM" id="SSF161098">
    <property type="entry name" value="MetI-like"/>
    <property type="match status" value="1"/>
</dbReference>
<evidence type="ECO:0000256" key="1">
    <source>
        <dbReference type="ARBA" id="ARBA00004429"/>
    </source>
</evidence>
<feature type="transmembrane region" description="Helical" evidence="10">
    <location>
        <begin position="68"/>
        <end position="95"/>
    </location>
</feature>
<dbReference type="RefSeq" id="WP_408164868.1">
    <property type="nucleotide sequence ID" value="NZ_JAQQFR010000001.1"/>
</dbReference>
<dbReference type="InterPro" id="IPR000515">
    <property type="entry name" value="MetI-like"/>
</dbReference>
<dbReference type="InterPro" id="IPR035906">
    <property type="entry name" value="MetI-like_sf"/>
</dbReference>
<comment type="subunit">
    <text evidence="9">The HisPMQJ complex is composed of two ATP-binding proteins (HisP), two transmembrane proteins (HisM and HisQ) and a solute-binding protein (HisJ). The HisPMQ-ArgT complex is composed of two ATP-binding proteins (HisP), two transmembrane proteins (HisM and HisQ) and a solute-binding protein (ArgT).</text>
</comment>
<organism evidence="12 13">
    <name type="scientific">Herbaspirillum rhizosphaerae</name>
    <dbReference type="NCBI Taxonomy" id="346179"/>
    <lineage>
        <taxon>Bacteria</taxon>
        <taxon>Pseudomonadati</taxon>
        <taxon>Pseudomonadota</taxon>
        <taxon>Betaproteobacteria</taxon>
        <taxon>Burkholderiales</taxon>
        <taxon>Oxalobacteraceae</taxon>
        <taxon>Herbaspirillum</taxon>
    </lineage>
</organism>
<evidence type="ECO:0000256" key="5">
    <source>
        <dbReference type="ARBA" id="ARBA00022692"/>
    </source>
</evidence>
<keyword evidence="5 10" id="KW-0812">Transmembrane</keyword>
<comment type="subcellular location">
    <subcellularLocation>
        <location evidence="1">Cell inner membrane</location>
        <topology evidence="1">Multi-pass membrane protein</topology>
    </subcellularLocation>
    <subcellularLocation>
        <location evidence="10">Cell membrane</location>
        <topology evidence="10">Multi-pass membrane protein</topology>
    </subcellularLocation>
</comment>
<evidence type="ECO:0000259" key="11">
    <source>
        <dbReference type="PROSITE" id="PS50928"/>
    </source>
</evidence>
<dbReference type="Pfam" id="PF00528">
    <property type="entry name" value="BPD_transp_1"/>
    <property type="match status" value="1"/>
</dbReference>
<feature type="transmembrane region" description="Helical" evidence="10">
    <location>
        <begin position="107"/>
        <end position="132"/>
    </location>
</feature>
<dbReference type="PANTHER" id="PTHR30450">
    <property type="entry name" value="ABC TRANSPORTER PERMEASE"/>
    <property type="match status" value="1"/>
</dbReference>
<evidence type="ECO:0000256" key="3">
    <source>
        <dbReference type="ARBA" id="ARBA00022448"/>
    </source>
</evidence>
<name>A0ABW8Z1D1_9BURK</name>
<accession>A0ABW8Z1D1</accession>
<keyword evidence="6 10" id="KW-1133">Transmembrane helix</keyword>
<reference evidence="12 13" key="1">
    <citation type="journal article" date="2024" name="Chem. Sci.">
        <title>Discovery of megapolipeptins by genome mining of a Burkholderiales bacteria collection.</title>
        <authorList>
            <person name="Paulo B.S."/>
            <person name="Recchia M.J.J."/>
            <person name="Lee S."/>
            <person name="Fergusson C.H."/>
            <person name="Romanowski S.B."/>
            <person name="Hernandez A."/>
            <person name="Krull N."/>
            <person name="Liu D.Y."/>
            <person name="Cavanagh H."/>
            <person name="Bos A."/>
            <person name="Gray C.A."/>
            <person name="Murphy B.T."/>
            <person name="Linington R.G."/>
            <person name="Eustaquio A.S."/>
        </authorList>
    </citation>
    <scope>NUCLEOTIDE SEQUENCE [LARGE SCALE GENOMIC DNA]</scope>
    <source>
        <strain evidence="12 13">RL21-008-BIB-B</strain>
    </source>
</reference>
<proteinExistence type="inferred from homology"/>
<keyword evidence="13" id="KW-1185">Reference proteome</keyword>
<evidence type="ECO:0000256" key="7">
    <source>
        <dbReference type="ARBA" id="ARBA00023136"/>
    </source>
</evidence>
<feature type="transmembrane region" description="Helical" evidence="10">
    <location>
        <begin position="144"/>
        <end position="165"/>
    </location>
</feature>
<dbReference type="PANTHER" id="PTHR30450:SF2">
    <property type="entry name" value="ABC TRANSPORTER PERMEASE PROTEIN"/>
    <property type="match status" value="1"/>
</dbReference>
<comment type="similarity">
    <text evidence="2">Belongs to the binding-protein-dependent transport system permease family. HisMQ subfamily.</text>
</comment>
<dbReference type="CDD" id="cd06261">
    <property type="entry name" value="TM_PBP2"/>
    <property type="match status" value="1"/>
</dbReference>
<feature type="transmembrane region" description="Helical" evidence="10">
    <location>
        <begin position="251"/>
        <end position="273"/>
    </location>
</feature>
<dbReference type="InterPro" id="IPR051322">
    <property type="entry name" value="AA_ABC_Transporter_Permease"/>
</dbReference>
<protein>
    <recommendedName>
        <fullName evidence="8">Histidine/lysine/arginine/ornithine transport system permease protein HisM</fullName>
    </recommendedName>
</protein>
<keyword evidence="4" id="KW-1003">Cell membrane</keyword>
<dbReference type="EMBL" id="JAQQFR010000001">
    <property type="protein sequence ID" value="MFL9876954.1"/>
    <property type="molecule type" value="Genomic_DNA"/>
</dbReference>
<comment type="caution">
    <text evidence="12">The sequence shown here is derived from an EMBL/GenBank/DDBJ whole genome shotgun (WGS) entry which is preliminary data.</text>
</comment>
<dbReference type="InterPro" id="IPR010065">
    <property type="entry name" value="AA_ABC_transptr_permease_3TM"/>
</dbReference>
<dbReference type="PROSITE" id="PS50928">
    <property type="entry name" value="ABC_TM1"/>
    <property type="match status" value="1"/>
</dbReference>
<evidence type="ECO:0000256" key="9">
    <source>
        <dbReference type="ARBA" id="ARBA00046835"/>
    </source>
</evidence>
<dbReference type="Proteomes" id="UP001629214">
    <property type="component" value="Unassembled WGS sequence"/>
</dbReference>
<keyword evidence="7 10" id="KW-0472">Membrane</keyword>
<dbReference type="NCBIfam" id="TIGR01726">
    <property type="entry name" value="HEQRo_perm_3TM"/>
    <property type="match status" value="1"/>
</dbReference>
<evidence type="ECO:0000313" key="13">
    <source>
        <dbReference type="Proteomes" id="UP001629214"/>
    </source>
</evidence>
<gene>
    <name evidence="12" type="ORF">PQR63_01065</name>
</gene>
<sequence length="303" mass="33291">MTTQSSSPSSSPFAIDHLKIVPRRFYGRWLSAALILLVFAFIINAFAHGQIEWKIVAQFMTAKVIMHGLLNTILMTIYAMTIGIVLGVIFAVMVMSPNPMLKAIAGFYIWFFRGTPLLLQMLLWFNLALVFPMMGIPGVFEARTVDLITPFIASLLGLGIGQGAYTAEVVRGGILSVDNGQTEAAKAIGMTRLTALRRIILPQSMRVIIPPIGNEVISMVKLTSVASVIQFSEILHNAQTIYFANARVIELLIVATIWYLAVVTVFSIGQHFLEKAFARNQRKAVKTVKLKATPVAIIEGAQP</sequence>
<feature type="domain" description="ABC transmembrane type-1" evidence="11">
    <location>
        <begin position="69"/>
        <end position="264"/>
    </location>
</feature>
<evidence type="ECO:0000256" key="8">
    <source>
        <dbReference type="ARBA" id="ARBA00039779"/>
    </source>
</evidence>